<dbReference type="Proteomes" id="UP001501822">
    <property type="component" value="Unassembled WGS sequence"/>
</dbReference>
<dbReference type="EMBL" id="BAAABM010000066">
    <property type="protein sequence ID" value="GAA0368342.1"/>
    <property type="molecule type" value="Genomic_DNA"/>
</dbReference>
<name>A0ABN0XN21_9ACTN</name>
<dbReference type="Pfam" id="PF00877">
    <property type="entry name" value="NLPC_P60"/>
    <property type="match status" value="1"/>
</dbReference>
<evidence type="ECO:0000313" key="8">
    <source>
        <dbReference type="EMBL" id="GAA0368342.1"/>
    </source>
</evidence>
<gene>
    <name evidence="8" type="ORF">GCM10010151_67830</name>
</gene>
<evidence type="ECO:0000313" key="9">
    <source>
        <dbReference type="Proteomes" id="UP001501822"/>
    </source>
</evidence>
<feature type="domain" description="NlpC/P60" evidence="7">
    <location>
        <begin position="220"/>
        <end position="340"/>
    </location>
</feature>
<dbReference type="SUPFAM" id="SSF54001">
    <property type="entry name" value="Cysteine proteinases"/>
    <property type="match status" value="1"/>
</dbReference>
<evidence type="ECO:0000259" key="7">
    <source>
        <dbReference type="PROSITE" id="PS51935"/>
    </source>
</evidence>
<dbReference type="PROSITE" id="PS51935">
    <property type="entry name" value="NLPC_P60"/>
    <property type="match status" value="1"/>
</dbReference>
<proteinExistence type="inferred from homology"/>
<dbReference type="InterPro" id="IPR051794">
    <property type="entry name" value="PG_Endopeptidase_C40"/>
</dbReference>
<dbReference type="PANTHER" id="PTHR47359:SF3">
    <property type="entry name" value="NLP_P60 DOMAIN-CONTAINING PROTEIN-RELATED"/>
    <property type="match status" value="1"/>
</dbReference>
<dbReference type="Gene3D" id="3.90.1720.10">
    <property type="entry name" value="endopeptidase domain like (from Nostoc punctiforme)"/>
    <property type="match status" value="1"/>
</dbReference>
<feature type="region of interest" description="Disordered" evidence="6">
    <location>
        <begin position="165"/>
        <end position="196"/>
    </location>
</feature>
<evidence type="ECO:0000256" key="2">
    <source>
        <dbReference type="ARBA" id="ARBA00022670"/>
    </source>
</evidence>
<sequence>MSSQITYQELLTAQPEMWKDSAEGWNKWSSAVHDHAHSLKAITTAVAKRWDGLASTEAHSFVTAAHIRAADSAAALRKVETCLKEAYATFAQAHNKLISLRGQAENLGFVVDSTGTITDPDHILAKANGQHLNNLTQQKNQLQKDIHQVVEDARTADEKVASTLNGLMPPRTTTLAGAPNGGSPNGGSPSTSYAPPAPVSYGHSPGDIPFPPTALSNAPNPRAKTIMEYARSKLGDPYVWGATGPDKFDCSGLTSQAYHAAGINIPRTSEAQWAAGPRIPNGSEKPGDLVFFHGASHVGIVIDPAKGLMIAAPHTGAHVRIESYKNYPGGYMGFTRPGVS</sequence>
<keyword evidence="9" id="KW-1185">Reference proteome</keyword>
<reference evidence="8 9" key="1">
    <citation type="journal article" date="2019" name="Int. J. Syst. Evol. Microbiol.">
        <title>The Global Catalogue of Microorganisms (GCM) 10K type strain sequencing project: providing services to taxonomists for standard genome sequencing and annotation.</title>
        <authorList>
            <consortium name="The Broad Institute Genomics Platform"/>
            <consortium name="The Broad Institute Genome Sequencing Center for Infectious Disease"/>
            <person name="Wu L."/>
            <person name="Ma J."/>
        </authorList>
    </citation>
    <scope>NUCLEOTIDE SEQUENCE [LARGE SCALE GENOMIC DNA]</scope>
    <source>
        <strain evidence="8 9">JCM 3146</strain>
    </source>
</reference>
<dbReference type="InterPro" id="IPR038765">
    <property type="entry name" value="Papain-like_cys_pep_sf"/>
</dbReference>
<keyword evidence="2" id="KW-0645">Protease</keyword>
<evidence type="ECO:0000256" key="6">
    <source>
        <dbReference type="SAM" id="MobiDB-lite"/>
    </source>
</evidence>
<keyword evidence="5" id="KW-0175">Coiled coil</keyword>
<accession>A0ABN0XN21</accession>
<keyword evidence="4" id="KW-0788">Thiol protease</keyword>
<keyword evidence="3" id="KW-0378">Hydrolase</keyword>
<feature type="coiled-coil region" evidence="5">
    <location>
        <begin position="132"/>
        <end position="159"/>
    </location>
</feature>
<evidence type="ECO:0000256" key="1">
    <source>
        <dbReference type="ARBA" id="ARBA00007074"/>
    </source>
</evidence>
<evidence type="ECO:0000256" key="3">
    <source>
        <dbReference type="ARBA" id="ARBA00022801"/>
    </source>
</evidence>
<protein>
    <recommendedName>
        <fullName evidence="7">NlpC/P60 domain-containing protein</fullName>
    </recommendedName>
</protein>
<organism evidence="8 9">
    <name type="scientific">Actinoallomurus spadix</name>
    <dbReference type="NCBI Taxonomy" id="79912"/>
    <lineage>
        <taxon>Bacteria</taxon>
        <taxon>Bacillati</taxon>
        <taxon>Actinomycetota</taxon>
        <taxon>Actinomycetes</taxon>
        <taxon>Streptosporangiales</taxon>
        <taxon>Thermomonosporaceae</taxon>
        <taxon>Actinoallomurus</taxon>
    </lineage>
</organism>
<dbReference type="PANTHER" id="PTHR47359">
    <property type="entry name" value="PEPTIDOGLYCAN DL-ENDOPEPTIDASE CWLO"/>
    <property type="match status" value="1"/>
</dbReference>
<evidence type="ECO:0000256" key="5">
    <source>
        <dbReference type="SAM" id="Coils"/>
    </source>
</evidence>
<comment type="caution">
    <text evidence="8">The sequence shown here is derived from an EMBL/GenBank/DDBJ whole genome shotgun (WGS) entry which is preliminary data.</text>
</comment>
<dbReference type="RefSeq" id="WP_252799393.1">
    <property type="nucleotide sequence ID" value="NZ_BAAABM010000066.1"/>
</dbReference>
<evidence type="ECO:0000256" key="4">
    <source>
        <dbReference type="ARBA" id="ARBA00022807"/>
    </source>
</evidence>
<comment type="similarity">
    <text evidence="1">Belongs to the peptidase C40 family.</text>
</comment>
<dbReference type="InterPro" id="IPR000064">
    <property type="entry name" value="NLP_P60_dom"/>
</dbReference>